<accession>A0ABS4KBX7</accession>
<keyword evidence="2" id="KW-1185">Reference proteome</keyword>
<proteinExistence type="predicted"/>
<protein>
    <submittedName>
        <fullName evidence="1">Uncharacterized protein</fullName>
    </submittedName>
</protein>
<dbReference type="Proteomes" id="UP001519308">
    <property type="component" value="Unassembled WGS sequence"/>
</dbReference>
<organism evidence="1 2">
    <name type="scientific">Clostridium punense</name>
    <dbReference type="NCBI Taxonomy" id="1054297"/>
    <lineage>
        <taxon>Bacteria</taxon>
        <taxon>Bacillati</taxon>
        <taxon>Bacillota</taxon>
        <taxon>Clostridia</taxon>
        <taxon>Eubacteriales</taxon>
        <taxon>Clostridiaceae</taxon>
        <taxon>Clostridium</taxon>
    </lineage>
</organism>
<sequence length="132" mass="15745">MEFSSLVLMEKDRNTNFLTKELGSYEVGDGAEYVTKLFFDGENINMYFDTHKDVEEWEFTAIYDLFDEEVFKNKGFYIEAYDEEYNPTWIVKFPYDEDYNLVKDKINEICGLISDAMGKTFNDILDKKEQYM</sequence>
<gene>
    <name evidence="1" type="ORF">J2Z44_003979</name>
</gene>
<dbReference type="RefSeq" id="WP_209649976.1">
    <property type="nucleotide sequence ID" value="NZ_JAGGLL010000050.1"/>
</dbReference>
<dbReference type="InterPro" id="IPR046650">
    <property type="entry name" value="DUF6762"/>
</dbReference>
<evidence type="ECO:0000313" key="2">
    <source>
        <dbReference type="Proteomes" id="UP001519308"/>
    </source>
</evidence>
<dbReference type="EMBL" id="JAGGLL010000050">
    <property type="protein sequence ID" value="MBP2024124.1"/>
    <property type="molecule type" value="Genomic_DNA"/>
</dbReference>
<dbReference type="Pfam" id="PF20548">
    <property type="entry name" value="DUF6762"/>
    <property type="match status" value="1"/>
</dbReference>
<reference evidence="1 2" key="1">
    <citation type="submission" date="2021-03" db="EMBL/GenBank/DDBJ databases">
        <title>Genomic Encyclopedia of Type Strains, Phase IV (KMG-IV): sequencing the most valuable type-strain genomes for metagenomic binning, comparative biology and taxonomic classification.</title>
        <authorList>
            <person name="Goeker M."/>
        </authorList>
    </citation>
    <scope>NUCLEOTIDE SEQUENCE [LARGE SCALE GENOMIC DNA]</scope>
    <source>
        <strain evidence="1 2">DSM 28650</strain>
    </source>
</reference>
<name>A0ABS4KBX7_9CLOT</name>
<evidence type="ECO:0000313" key="1">
    <source>
        <dbReference type="EMBL" id="MBP2024124.1"/>
    </source>
</evidence>
<comment type="caution">
    <text evidence="1">The sequence shown here is derived from an EMBL/GenBank/DDBJ whole genome shotgun (WGS) entry which is preliminary data.</text>
</comment>